<reference evidence="4" key="3">
    <citation type="submission" date="2023-06" db="EMBL/GenBank/DDBJ databases">
        <title>Pangenomics reveal diversification of enzyme families and niche specialization in globally abundant SAR202 bacteria.</title>
        <authorList>
            <person name="Saw J.H.W."/>
        </authorList>
    </citation>
    <scope>NUCLEOTIDE SEQUENCE [LARGE SCALE GENOMIC DNA]</scope>
    <source>
        <strain evidence="4">JH1073</strain>
    </source>
</reference>
<protein>
    <submittedName>
        <fullName evidence="3">DUF4389 domain-containing protein</fullName>
    </submittedName>
</protein>
<feature type="transmembrane region" description="Helical" evidence="1">
    <location>
        <begin position="35"/>
        <end position="61"/>
    </location>
</feature>
<keyword evidence="4" id="KW-1185">Reference proteome</keyword>
<keyword evidence="1" id="KW-1133">Transmembrane helix</keyword>
<proteinExistence type="predicted"/>
<dbReference type="Proteomes" id="UP001321249">
    <property type="component" value="Unassembled WGS sequence"/>
</dbReference>
<dbReference type="AlphaFoldDB" id="A0AAJ5ZD20"/>
<keyword evidence="1" id="KW-0472">Membrane</keyword>
<evidence type="ECO:0000313" key="4">
    <source>
        <dbReference type="Proteomes" id="UP001219901"/>
    </source>
</evidence>
<organism evidence="3 4">
    <name type="scientific">Candidatus Lucifugimonas marina</name>
    <dbReference type="NCBI Taxonomy" id="3038979"/>
    <lineage>
        <taxon>Bacteria</taxon>
        <taxon>Bacillati</taxon>
        <taxon>Chloroflexota</taxon>
        <taxon>Dehalococcoidia</taxon>
        <taxon>SAR202 cluster</taxon>
        <taxon>Candidatus Lucifugimonadales</taxon>
        <taxon>Candidatus Lucifugimonadaceae</taxon>
        <taxon>Candidatus Lucifugimonas</taxon>
    </lineage>
</organism>
<gene>
    <name evidence="2" type="ORF">GKO46_04175</name>
    <name evidence="3" type="ORF">GKO48_05085</name>
</gene>
<dbReference type="InterPro" id="IPR025498">
    <property type="entry name" value="DUF4389"/>
</dbReference>
<dbReference type="RefSeq" id="WP_342822291.1">
    <property type="nucleotide sequence ID" value="NZ_CP046146.1"/>
</dbReference>
<dbReference type="Proteomes" id="UP001219901">
    <property type="component" value="Chromosome"/>
</dbReference>
<reference evidence="4 5" key="1">
    <citation type="submission" date="2019-11" db="EMBL/GenBank/DDBJ databases">
        <authorList>
            <person name="Cho J.-C."/>
        </authorList>
    </citation>
    <scope>NUCLEOTIDE SEQUENCE [LARGE SCALE GENOMIC DNA]</scope>
    <source>
        <strain evidence="3 4">JH1073</strain>
        <strain evidence="2 5">JH702</strain>
    </source>
</reference>
<evidence type="ECO:0000313" key="5">
    <source>
        <dbReference type="Proteomes" id="UP001321249"/>
    </source>
</evidence>
<dbReference type="EMBL" id="CP046147">
    <property type="protein sequence ID" value="WFG39013.1"/>
    <property type="molecule type" value="Genomic_DNA"/>
</dbReference>
<dbReference type="Pfam" id="PF14333">
    <property type="entry name" value="DUF4389"/>
    <property type="match status" value="2"/>
</dbReference>
<dbReference type="EMBL" id="WMBE01000001">
    <property type="protein sequence ID" value="MDG0866268.1"/>
    <property type="molecule type" value="Genomic_DNA"/>
</dbReference>
<evidence type="ECO:0000313" key="3">
    <source>
        <dbReference type="EMBL" id="WFG39013.1"/>
    </source>
</evidence>
<sequence>MTSDSQNSGLSDYPAALNIDYVSDGRNRITVFFRVVTLIPILLVVTGLQTLLWPVILMVLFRQKYPRWWFDFNLEVTKFTTRVSAYWMLLSDEYPSTDEEQSTHLTLDYPADGQLNRWLPLFKWILALPHYIVLWVLVMVAAILVFVSWFVILFTGKLPQGIHNYVVGVSRWSLRVQAYAFLLTTDKYPPFSLD</sequence>
<feature type="transmembrane region" description="Helical" evidence="1">
    <location>
        <begin position="132"/>
        <end position="154"/>
    </location>
</feature>
<reference evidence="3" key="2">
    <citation type="journal article" date="2023" name="Nat. Commun.">
        <title>Cultivation of marine bacteria of the SAR202 clade.</title>
        <authorList>
            <person name="Lim Y."/>
            <person name="Seo J.H."/>
            <person name="Giovannoni S.J."/>
            <person name="Kang I."/>
            <person name="Cho J.C."/>
        </authorList>
    </citation>
    <scope>NUCLEOTIDE SEQUENCE</scope>
    <source>
        <strain evidence="3">JH1073</strain>
    </source>
</reference>
<keyword evidence="1" id="KW-0812">Transmembrane</keyword>
<evidence type="ECO:0000313" key="2">
    <source>
        <dbReference type="EMBL" id="MDG0866268.1"/>
    </source>
</evidence>
<evidence type="ECO:0000256" key="1">
    <source>
        <dbReference type="SAM" id="Phobius"/>
    </source>
</evidence>
<name>A0AAJ5ZD20_9CHLR</name>
<accession>A0AAJ5ZD20</accession>